<dbReference type="AlphaFoldDB" id="A0A085MHU6"/>
<dbReference type="Proteomes" id="UP000030758">
    <property type="component" value="Unassembled WGS sequence"/>
</dbReference>
<dbReference type="EMBL" id="KL367507">
    <property type="protein sequence ID" value="KFD68138.1"/>
    <property type="molecule type" value="Genomic_DNA"/>
</dbReference>
<sequence length="62" mass="7404">MYNIRKQKEKLLHFFADSESKKEMELRKTMKDGRSSDLDRVPITWFKPRINESVQVSGDMVK</sequence>
<keyword evidence="3" id="KW-1185">Reference proteome</keyword>
<accession>A0A085MHU6</accession>
<organism evidence="1 3">
    <name type="scientific">Trichuris suis</name>
    <name type="common">pig whipworm</name>
    <dbReference type="NCBI Taxonomy" id="68888"/>
    <lineage>
        <taxon>Eukaryota</taxon>
        <taxon>Metazoa</taxon>
        <taxon>Ecdysozoa</taxon>
        <taxon>Nematoda</taxon>
        <taxon>Enoplea</taxon>
        <taxon>Dorylaimia</taxon>
        <taxon>Trichinellida</taxon>
        <taxon>Trichuridae</taxon>
        <taxon>Trichuris</taxon>
    </lineage>
</organism>
<evidence type="ECO:0000313" key="3">
    <source>
        <dbReference type="Proteomes" id="UP000030764"/>
    </source>
</evidence>
<dbReference type="EMBL" id="KL363192">
    <property type="protein sequence ID" value="KFD56792.1"/>
    <property type="molecule type" value="Genomic_DNA"/>
</dbReference>
<proteinExistence type="predicted"/>
<protein>
    <submittedName>
        <fullName evidence="1">Uncharacterized protein</fullName>
    </submittedName>
</protein>
<reference evidence="1 3" key="1">
    <citation type="journal article" date="2014" name="Nat. Genet.">
        <title>Genome and transcriptome of the porcine whipworm Trichuris suis.</title>
        <authorList>
            <person name="Jex A.R."/>
            <person name="Nejsum P."/>
            <person name="Schwarz E.M."/>
            <person name="Hu L."/>
            <person name="Young N.D."/>
            <person name="Hall R.S."/>
            <person name="Korhonen P.K."/>
            <person name="Liao S."/>
            <person name="Thamsborg S."/>
            <person name="Xia J."/>
            <person name="Xu P."/>
            <person name="Wang S."/>
            <person name="Scheerlinck J.P."/>
            <person name="Hofmann A."/>
            <person name="Sternberg P.W."/>
            <person name="Wang J."/>
            <person name="Gasser R.B."/>
        </authorList>
    </citation>
    <scope>NUCLEOTIDE SEQUENCE [LARGE SCALE GENOMIC DNA]</scope>
    <source>
        <strain evidence="2">DCEP-RM93F</strain>
        <strain evidence="1">DCEP-RM93M</strain>
    </source>
</reference>
<name>A0A085MHU6_9BILA</name>
<evidence type="ECO:0000313" key="2">
    <source>
        <dbReference type="EMBL" id="KFD68138.1"/>
    </source>
</evidence>
<evidence type="ECO:0000313" key="1">
    <source>
        <dbReference type="EMBL" id="KFD56792.1"/>
    </source>
</evidence>
<gene>
    <name evidence="1" type="ORF">M513_02469</name>
    <name evidence="2" type="ORF">M514_02469</name>
</gene>
<dbReference type="Proteomes" id="UP000030764">
    <property type="component" value="Unassembled WGS sequence"/>
</dbReference>